<dbReference type="eggNOG" id="COG0477">
    <property type="taxonomic scope" value="Bacteria"/>
</dbReference>
<evidence type="ECO:0000256" key="5">
    <source>
        <dbReference type="ARBA" id="ARBA00023136"/>
    </source>
</evidence>
<feature type="transmembrane region" description="Helical" evidence="6">
    <location>
        <begin position="311"/>
        <end position="331"/>
    </location>
</feature>
<feature type="transmembrane region" description="Helical" evidence="6">
    <location>
        <begin position="229"/>
        <end position="255"/>
    </location>
</feature>
<feature type="transmembrane region" description="Helical" evidence="6">
    <location>
        <begin position="16"/>
        <end position="34"/>
    </location>
</feature>
<dbReference type="GO" id="GO:0016020">
    <property type="term" value="C:membrane"/>
    <property type="evidence" value="ECO:0007669"/>
    <property type="project" value="UniProtKB-SubCell"/>
</dbReference>
<dbReference type="Gene3D" id="1.20.1250.20">
    <property type="entry name" value="MFS general substrate transporter like domains"/>
    <property type="match status" value="1"/>
</dbReference>
<dbReference type="PANTHER" id="PTHR23505">
    <property type="entry name" value="SPINSTER"/>
    <property type="match status" value="1"/>
</dbReference>
<dbReference type="EMBL" id="CP000248">
    <property type="protein sequence ID" value="ABD25976.1"/>
    <property type="molecule type" value="Genomic_DNA"/>
</dbReference>
<organism evidence="8 9">
    <name type="scientific">Novosphingobium aromaticivorans (strain ATCC 700278 / DSM 12444 / CCUG 56034 / CIP 105152 / NBRC 16084 / F199)</name>
    <dbReference type="NCBI Taxonomy" id="279238"/>
    <lineage>
        <taxon>Bacteria</taxon>
        <taxon>Pseudomonadati</taxon>
        <taxon>Pseudomonadota</taxon>
        <taxon>Alphaproteobacteria</taxon>
        <taxon>Sphingomonadales</taxon>
        <taxon>Sphingomonadaceae</taxon>
        <taxon>Novosphingobium</taxon>
    </lineage>
</organism>
<dbReference type="KEGG" id="nar:Saro_1535"/>
<feature type="transmembrane region" description="Helical" evidence="6">
    <location>
        <begin position="55"/>
        <end position="74"/>
    </location>
</feature>
<dbReference type="STRING" id="279238.Saro_1535"/>
<evidence type="ECO:0000256" key="3">
    <source>
        <dbReference type="ARBA" id="ARBA00022692"/>
    </source>
</evidence>
<evidence type="ECO:0000259" key="7">
    <source>
        <dbReference type="PROSITE" id="PS50850"/>
    </source>
</evidence>
<protein>
    <submittedName>
        <fullName evidence="8">Major facilitator superfamily MFS_1</fullName>
    </submittedName>
</protein>
<dbReference type="Proteomes" id="UP000009134">
    <property type="component" value="Chromosome"/>
</dbReference>
<name>Q2G847_NOVAD</name>
<feature type="transmembrane region" description="Helical" evidence="6">
    <location>
        <begin position="370"/>
        <end position="391"/>
    </location>
</feature>
<dbReference type="CDD" id="cd17328">
    <property type="entry name" value="MFS_spinster_like"/>
    <property type="match status" value="1"/>
</dbReference>
<feature type="transmembrane region" description="Helical" evidence="6">
    <location>
        <begin position="275"/>
        <end position="299"/>
    </location>
</feature>
<dbReference type="PROSITE" id="PS50850">
    <property type="entry name" value="MFS"/>
    <property type="match status" value="1"/>
</dbReference>
<evidence type="ECO:0000256" key="4">
    <source>
        <dbReference type="ARBA" id="ARBA00022989"/>
    </source>
</evidence>
<proteinExistence type="predicted"/>
<dbReference type="InterPro" id="IPR036259">
    <property type="entry name" value="MFS_trans_sf"/>
</dbReference>
<dbReference type="RefSeq" id="WP_011445186.1">
    <property type="nucleotide sequence ID" value="NC_007794.1"/>
</dbReference>
<feature type="domain" description="Major facilitator superfamily (MFS) profile" evidence="7">
    <location>
        <begin position="21"/>
        <end position="432"/>
    </location>
</feature>
<keyword evidence="2" id="KW-0813">Transport</keyword>
<evidence type="ECO:0000256" key="2">
    <source>
        <dbReference type="ARBA" id="ARBA00022448"/>
    </source>
</evidence>
<dbReference type="SUPFAM" id="SSF103473">
    <property type="entry name" value="MFS general substrate transporter"/>
    <property type="match status" value="1"/>
</dbReference>
<evidence type="ECO:0000256" key="1">
    <source>
        <dbReference type="ARBA" id="ARBA00004141"/>
    </source>
</evidence>
<feature type="transmembrane region" description="Helical" evidence="6">
    <location>
        <begin position="337"/>
        <end position="358"/>
    </location>
</feature>
<keyword evidence="5 6" id="KW-0472">Membrane</keyword>
<accession>Q2G847</accession>
<dbReference type="InterPro" id="IPR044770">
    <property type="entry name" value="MFS_spinster-like"/>
</dbReference>
<keyword evidence="3 6" id="KW-0812">Transmembrane</keyword>
<keyword evidence="4 6" id="KW-1133">Transmembrane helix</keyword>
<dbReference type="InterPro" id="IPR011701">
    <property type="entry name" value="MFS"/>
</dbReference>
<sequence length="449" mass="46619">MTGDTMIAPTEVPPSRMPYGALCLLMVVYAFNMLDRQIVTILVEAIKADLGLADWQIGIISGLAFAIFYTLLGIPLARIADRGNRVGMIAVSLTVWSGFTALCGFSRNFVELLVARVGVGVGEAGCTPAAHSLITDYVARAQRGRALALYSLGVPIGSLAGLVLGGILLATLGWRSAFVIAGLPGIILAVIVWYALEEPRKHLVAARETGPAHIPLAQALATLRRLPSFWLVSLGTAMAAFGYYGQSSFFASLYLRTHGAGIDEMAMGHDMSPTVFLGLSLGFIVGIVGMAGTFVGGLLADLAARGGVKGYTVVPATSLILAAPLFAAAALANTVALSFAFLSCAIFVHALNYGSVFASVQTLVPARLRAMAAALQLFVTNAIGLALGPLFVGLASDLLGSMLGKEQGLRVAMALVVLPLAVGAAFFWAASRRIDADEALGARLGAALP</sequence>
<feature type="transmembrane region" description="Helical" evidence="6">
    <location>
        <begin position="147"/>
        <end position="170"/>
    </location>
</feature>
<dbReference type="GO" id="GO:0022857">
    <property type="term" value="F:transmembrane transporter activity"/>
    <property type="evidence" value="ECO:0007669"/>
    <property type="project" value="InterPro"/>
</dbReference>
<dbReference type="AlphaFoldDB" id="Q2G847"/>
<keyword evidence="9" id="KW-1185">Reference proteome</keyword>
<dbReference type="InterPro" id="IPR020846">
    <property type="entry name" value="MFS_dom"/>
</dbReference>
<feature type="transmembrane region" description="Helical" evidence="6">
    <location>
        <begin position="411"/>
        <end position="430"/>
    </location>
</feature>
<comment type="subcellular location">
    <subcellularLocation>
        <location evidence="1">Membrane</location>
        <topology evidence="1">Multi-pass membrane protein</topology>
    </subcellularLocation>
</comment>
<dbReference type="Pfam" id="PF07690">
    <property type="entry name" value="MFS_1"/>
    <property type="match status" value="1"/>
</dbReference>
<evidence type="ECO:0000256" key="6">
    <source>
        <dbReference type="SAM" id="Phobius"/>
    </source>
</evidence>
<feature type="transmembrane region" description="Helical" evidence="6">
    <location>
        <begin position="86"/>
        <end position="106"/>
    </location>
</feature>
<feature type="transmembrane region" description="Helical" evidence="6">
    <location>
        <begin position="176"/>
        <end position="196"/>
    </location>
</feature>
<dbReference type="HOGENOM" id="CLU_001265_5_12_5"/>
<evidence type="ECO:0000313" key="9">
    <source>
        <dbReference type="Proteomes" id="UP000009134"/>
    </source>
</evidence>
<reference evidence="9" key="1">
    <citation type="submission" date="2006-01" db="EMBL/GenBank/DDBJ databases">
        <title>Complete sequence of Novosphingobium aromaticivorans DSM 12444.</title>
        <authorList>
            <consortium name="US DOE Joint Genome Institute"/>
            <person name="Copeland A."/>
            <person name="Lucas S."/>
            <person name="Lapidus A."/>
            <person name="Barry K."/>
            <person name="Detter J.C."/>
            <person name="Glavina T."/>
            <person name="Hammon N."/>
            <person name="Israni S."/>
            <person name="Pitluck S."/>
            <person name="Chain P."/>
            <person name="Malfatti S."/>
            <person name="Shin M."/>
            <person name="Vergez L."/>
            <person name="Schmutz J."/>
            <person name="Larimer F."/>
            <person name="Land M."/>
            <person name="Kyrpides N."/>
            <person name="Ivanova N."/>
            <person name="Fredrickson J."/>
            <person name="Balkwill D."/>
            <person name="Romine M.F."/>
            <person name="Richardson P."/>
        </authorList>
    </citation>
    <scope>NUCLEOTIDE SEQUENCE [LARGE SCALE GENOMIC DNA]</scope>
    <source>
        <strain evidence="9">ATCC 700278 / DSM 12444 / CCUG 56034 / CIP 105152 / NBRC 16084 / F199</strain>
    </source>
</reference>
<gene>
    <name evidence="8" type="ordered locus">Saro_1535</name>
</gene>
<evidence type="ECO:0000313" key="8">
    <source>
        <dbReference type="EMBL" id="ABD25976.1"/>
    </source>
</evidence>
<dbReference type="PANTHER" id="PTHR23505:SF79">
    <property type="entry name" value="PROTEIN SPINSTER"/>
    <property type="match status" value="1"/>
</dbReference>